<sequence>MLSLALLILTAAGVVLPILAAAVAASRGASEPAVPVPTPLGAAIPLSALGLTWRRLRDVRTGRGPRVLWLGEGDSTRYSRAFRLAKAPLYDAGYSWGTVERSGGAVQPVCWEDPAQGDAVAVDAIAAAEASLAEDDRRLALEEQRRRQAEALDAELNGDARRGDLEALRQSLRLKAWAWSKRKREVAEALLREPDGANGAPKAATAKLARDLVAEVEAAIEAVRVRVAKDPARDWLARAEDPDVRMAVHYAVKLLTDMDRDMASLDNGVGWGRSHTHAGHVLASLPELSVIEATNALAAVWRHRKQLRPEVRARVFGSEQA</sequence>
<reference evidence="3 4" key="1">
    <citation type="submission" date="2016-04" db="EMBL/GenBank/DDBJ databases">
        <authorList>
            <person name="Evans L.H."/>
            <person name="Alamgir A."/>
            <person name="Owens N."/>
            <person name="Weber N.D."/>
            <person name="Virtaneva K."/>
            <person name="Barbian K."/>
            <person name="Babar A."/>
            <person name="Rosenke K."/>
        </authorList>
    </citation>
    <scope>NUCLEOTIDE SEQUENCE [LARGE SCALE GENOMIC DNA]</scope>
    <source>
        <strain evidence="3 4">PMB02</strain>
    </source>
</reference>
<dbReference type="EMBL" id="LWHQ01000021">
    <property type="protein sequence ID" value="OAS24841.1"/>
    <property type="molecule type" value="Genomic_DNA"/>
</dbReference>
<evidence type="ECO:0000256" key="2">
    <source>
        <dbReference type="SAM" id="Phobius"/>
    </source>
</evidence>
<dbReference type="RefSeq" id="WP_048434675.1">
    <property type="nucleotide sequence ID" value="NZ_LWHQ01000021.1"/>
</dbReference>
<keyword evidence="2" id="KW-0472">Membrane</keyword>
<evidence type="ECO:0000313" key="4">
    <source>
        <dbReference type="Proteomes" id="UP000078316"/>
    </source>
</evidence>
<dbReference type="AlphaFoldDB" id="A0A179SAP3"/>
<protein>
    <submittedName>
        <fullName evidence="3">Uncharacterized protein</fullName>
    </submittedName>
</protein>
<feature type="coiled-coil region" evidence="1">
    <location>
        <begin position="125"/>
        <end position="152"/>
    </location>
</feature>
<dbReference type="Proteomes" id="UP000078316">
    <property type="component" value="Unassembled WGS sequence"/>
</dbReference>
<keyword evidence="2" id="KW-0812">Transmembrane</keyword>
<comment type="caution">
    <text evidence="3">The sequence shown here is derived from an EMBL/GenBank/DDBJ whole genome shotgun (WGS) entry which is preliminary data.</text>
</comment>
<gene>
    <name evidence="3" type="ORF">A5481_12155</name>
</gene>
<feature type="transmembrane region" description="Helical" evidence="2">
    <location>
        <begin position="34"/>
        <end position="53"/>
    </location>
</feature>
<name>A0A179SAP3_9HYPH</name>
<dbReference type="OrthoDB" id="8005234at2"/>
<evidence type="ECO:0000256" key="1">
    <source>
        <dbReference type="SAM" id="Coils"/>
    </source>
</evidence>
<evidence type="ECO:0000313" key="3">
    <source>
        <dbReference type="EMBL" id="OAS24841.1"/>
    </source>
</evidence>
<accession>A0A179SAP3</accession>
<dbReference type="STRING" id="427683.A5481_12155"/>
<proteinExistence type="predicted"/>
<keyword evidence="2" id="KW-1133">Transmembrane helix</keyword>
<organism evidence="3 4">
    <name type="scientific">Methylobacterium platani</name>
    <dbReference type="NCBI Taxonomy" id="427683"/>
    <lineage>
        <taxon>Bacteria</taxon>
        <taxon>Pseudomonadati</taxon>
        <taxon>Pseudomonadota</taxon>
        <taxon>Alphaproteobacteria</taxon>
        <taxon>Hyphomicrobiales</taxon>
        <taxon>Methylobacteriaceae</taxon>
        <taxon>Methylobacterium</taxon>
    </lineage>
</organism>
<keyword evidence="1" id="KW-0175">Coiled coil</keyword>